<dbReference type="AlphaFoldDB" id="A0A0J8D869"/>
<evidence type="ECO:0000256" key="9">
    <source>
        <dbReference type="HAMAP-Rule" id="MF_00083"/>
    </source>
</evidence>
<evidence type="ECO:0000256" key="2">
    <source>
        <dbReference type="ARBA" id="ARBA00022490"/>
    </source>
</evidence>
<dbReference type="PANTHER" id="PTHR17224:SF1">
    <property type="entry name" value="PEPTIDYL-TRNA HYDROLASE"/>
    <property type="match status" value="1"/>
</dbReference>
<evidence type="ECO:0000256" key="1">
    <source>
        <dbReference type="ARBA" id="ARBA00013260"/>
    </source>
</evidence>
<evidence type="ECO:0000256" key="4">
    <source>
        <dbReference type="ARBA" id="ARBA00022801"/>
    </source>
</evidence>
<dbReference type="Pfam" id="PF01195">
    <property type="entry name" value="Pept_tRNA_hydro"/>
    <property type="match status" value="1"/>
</dbReference>
<comment type="caution">
    <text evidence="12">The sequence shown here is derived from an EMBL/GenBank/DDBJ whole genome shotgun (WGS) entry which is preliminary data.</text>
</comment>
<evidence type="ECO:0000256" key="8">
    <source>
        <dbReference type="ARBA" id="ARBA00050038"/>
    </source>
</evidence>
<comment type="similarity">
    <text evidence="6 9 11">Belongs to the PTH family.</text>
</comment>
<comment type="function">
    <text evidence="9">Catalyzes the release of premature peptidyl moieties from peptidyl-tRNA molecules trapped in stalled 50S ribosomal subunits, and thus maintains levels of free tRNAs and 50S ribosomes.</text>
</comment>
<dbReference type="CDD" id="cd00462">
    <property type="entry name" value="PTH"/>
    <property type="match status" value="1"/>
</dbReference>
<keyword evidence="4 9" id="KW-0378">Hydrolase</keyword>
<feature type="binding site" evidence="9">
    <location>
        <position position="64"/>
    </location>
    <ligand>
        <name>tRNA</name>
        <dbReference type="ChEBI" id="CHEBI:17843"/>
    </ligand>
</feature>
<evidence type="ECO:0000313" key="12">
    <source>
        <dbReference type="EMBL" id="KMT22057.1"/>
    </source>
</evidence>
<evidence type="ECO:0000313" key="13">
    <source>
        <dbReference type="Proteomes" id="UP000036756"/>
    </source>
</evidence>
<evidence type="ECO:0000256" key="7">
    <source>
        <dbReference type="ARBA" id="ARBA00048707"/>
    </source>
</evidence>
<dbReference type="HAMAP" id="MF_00083">
    <property type="entry name" value="Pept_tRNA_hydro_bact"/>
    <property type="match status" value="1"/>
</dbReference>
<feature type="binding site" evidence="9">
    <location>
        <position position="14"/>
    </location>
    <ligand>
        <name>tRNA</name>
        <dbReference type="ChEBI" id="CHEBI:17843"/>
    </ligand>
</feature>
<dbReference type="PROSITE" id="PS01196">
    <property type="entry name" value="PEPT_TRNA_HYDROL_2"/>
    <property type="match status" value="1"/>
</dbReference>
<dbReference type="NCBIfam" id="TIGR00447">
    <property type="entry name" value="pth"/>
    <property type="match status" value="1"/>
</dbReference>
<comment type="function">
    <text evidence="9">Hydrolyzes ribosome-free peptidyl-tRNAs (with 1 or more amino acids incorporated), which drop off the ribosome during protein synthesis, or as a result of ribosome stalling.</text>
</comment>
<dbReference type="EMBL" id="LFVU01000024">
    <property type="protein sequence ID" value="KMT22057.1"/>
    <property type="molecule type" value="Genomic_DNA"/>
</dbReference>
<dbReference type="OrthoDB" id="9800507at2"/>
<protein>
    <recommendedName>
        <fullName evidence="8 9">Peptidyl-tRNA hydrolase</fullName>
        <shortName evidence="9">Pth</shortName>
        <ecNumber evidence="1 9">3.1.1.29</ecNumber>
    </recommendedName>
</protein>
<keyword evidence="13" id="KW-1185">Reference proteome</keyword>
<organism evidence="12 13">
    <name type="scientific">Clostridium cylindrosporum DSM 605</name>
    <dbReference type="NCBI Taxonomy" id="1121307"/>
    <lineage>
        <taxon>Bacteria</taxon>
        <taxon>Bacillati</taxon>
        <taxon>Bacillota</taxon>
        <taxon>Clostridia</taxon>
        <taxon>Eubacteriales</taxon>
        <taxon>Clostridiaceae</taxon>
        <taxon>Clostridium</taxon>
    </lineage>
</organism>
<dbReference type="STRING" id="1121307.CLCY_4c00290"/>
<comment type="subunit">
    <text evidence="9">Monomer.</text>
</comment>
<evidence type="ECO:0000256" key="6">
    <source>
        <dbReference type="ARBA" id="ARBA00038063"/>
    </source>
</evidence>
<feature type="binding site" evidence="9">
    <location>
        <position position="66"/>
    </location>
    <ligand>
        <name>tRNA</name>
        <dbReference type="ChEBI" id="CHEBI:17843"/>
    </ligand>
</feature>
<accession>A0A0J8D869</accession>
<feature type="site" description="Discriminates between blocked and unblocked aminoacyl-tRNA" evidence="9">
    <location>
        <position position="9"/>
    </location>
</feature>
<dbReference type="InterPro" id="IPR018171">
    <property type="entry name" value="Pept_tRNA_hydro_CS"/>
</dbReference>
<gene>
    <name evidence="9 12" type="primary">pth</name>
    <name evidence="12" type="ORF">CLCY_4c00290</name>
</gene>
<dbReference type="InterPro" id="IPR001328">
    <property type="entry name" value="Pept_tRNA_hydro"/>
</dbReference>
<dbReference type="GO" id="GO:0004045">
    <property type="term" value="F:peptidyl-tRNA hydrolase activity"/>
    <property type="evidence" value="ECO:0007669"/>
    <property type="project" value="UniProtKB-UniRule"/>
</dbReference>
<dbReference type="InterPro" id="IPR036416">
    <property type="entry name" value="Pept_tRNA_hydro_sf"/>
</dbReference>
<dbReference type="Gene3D" id="3.40.50.1470">
    <property type="entry name" value="Peptidyl-tRNA hydrolase"/>
    <property type="match status" value="1"/>
</dbReference>
<dbReference type="SUPFAM" id="SSF53178">
    <property type="entry name" value="Peptidyl-tRNA hydrolase-like"/>
    <property type="match status" value="1"/>
</dbReference>
<dbReference type="GO" id="GO:0072344">
    <property type="term" value="P:rescue of stalled ribosome"/>
    <property type="evidence" value="ECO:0007669"/>
    <property type="project" value="UniProtKB-UniRule"/>
</dbReference>
<dbReference type="FunFam" id="3.40.50.1470:FF:000001">
    <property type="entry name" value="Peptidyl-tRNA hydrolase"/>
    <property type="match status" value="1"/>
</dbReference>
<sequence>MYLVVGLGNPGKEYENTRHNVGFEVIDYLSNKLGFDTSRERFGGNFGEYIYAGEKIIFLKPLTYMNLSGESLIEAASFYKIEAENIIVVYDDMAIETGKIRLRPSGSDGGHNGMKNIIAHLQSKEFKRIRVGIGKAPRSIVDYVLGKFTNEERKLIDKSVEAAGEGVMSIIQDGIQNAMNKYNTFNACQDSE</sequence>
<comment type="subcellular location">
    <subcellularLocation>
        <location evidence="9">Cytoplasm</location>
    </subcellularLocation>
</comment>
<keyword evidence="2 9" id="KW-0963">Cytoplasm</keyword>
<evidence type="ECO:0000256" key="11">
    <source>
        <dbReference type="RuleBase" id="RU004320"/>
    </source>
</evidence>
<proteinExistence type="inferred from homology"/>
<keyword evidence="5 9" id="KW-0694">RNA-binding</keyword>
<comment type="catalytic activity">
    <reaction evidence="7 9 10">
        <text>an N-acyl-L-alpha-aminoacyl-tRNA + H2O = an N-acyl-L-amino acid + a tRNA + H(+)</text>
        <dbReference type="Rhea" id="RHEA:54448"/>
        <dbReference type="Rhea" id="RHEA-COMP:10123"/>
        <dbReference type="Rhea" id="RHEA-COMP:13883"/>
        <dbReference type="ChEBI" id="CHEBI:15377"/>
        <dbReference type="ChEBI" id="CHEBI:15378"/>
        <dbReference type="ChEBI" id="CHEBI:59874"/>
        <dbReference type="ChEBI" id="CHEBI:78442"/>
        <dbReference type="ChEBI" id="CHEBI:138191"/>
        <dbReference type="EC" id="3.1.1.29"/>
    </reaction>
</comment>
<dbReference type="GO" id="GO:0000049">
    <property type="term" value="F:tRNA binding"/>
    <property type="evidence" value="ECO:0007669"/>
    <property type="project" value="UniProtKB-UniRule"/>
</dbReference>
<evidence type="ECO:0000256" key="10">
    <source>
        <dbReference type="RuleBase" id="RU000673"/>
    </source>
</evidence>
<feature type="active site" description="Proton acceptor" evidence="9">
    <location>
        <position position="19"/>
    </location>
</feature>
<keyword evidence="3 9" id="KW-0820">tRNA-binding</keyword>
<dbReference type="RefSeq" id="WP_048570160.1">
    <property type="nucleotide sequence ID" value="NZ_LFVU01000024.1"/>
</dbReference>
<reference evidence="12 13" key="1">
    <citation type="submission" date="2015-06" db="EMBL/GenBank/DDBJ databases">
        <title>Draft genome sequence of the purine-degrading Clostridium cylindrosporum HC-1 (DSM 605).</title>
        <authorList>
            <person name="Poehlein A."/>
            <person name="Schiel-Bengelsdorf B."/>
            <person name="Bengelsdorf F."/>
            <person name="Daniel R."/>
            <person name="Duerre P."/>
        </authorList>
    </citation>
    <scope>NUCLEOTIDE SEQUENCE [LARGE SCALE GENOMIC DNA]</scope>
    <source>
        <strain evidence="12 13">DSM 605</strain>
    </source>
</reference>
<feature type="site" description="Stabilizes the basic form of H active site to accept a proton" evidence="9">
    <location>
        <position position="91"/>
    </location>
</feature>
<dbReference type="GO" id="GO:0006515">
    <property type="term" value="P:protein quality control for misfolded or incompletely synthesized proteins"/>
    <property type="evidence" value="ECO:0007669"/>
    <property type="project" value="UniProtKB-UniRule"/>
</dbReference>
<dbReference type="PANTHER" id="PTHR17224">
    <property type="entry name" value="PEPTIDYL-TRNA HYDROLASE"/>
    <property type="match status" value="1"/>
</dbReference>
<evidence type="ECO:0000256" key="5">
    <source>
        <dbReference type="ARBA" id="ARBA00022884"/>
    </source>
</evidence>
<feature type="binding site" evidence="9">
    <location>
        <position position="112"/>
    </location>
    <ligand>
        <name>tRNA</name>
        <dbReference type="ChEBI" id="CHEBI:17843"/>
    </ligand>
</feature>
<evidence type="ECO:0000256" key="3">
    <source>
        <dbReference type="ARBA" id="ARBA00022555"/>
    </source>
</evidence>
<dbReference type="PATRIC" id="fig|1121307.3.peg.1682"/>
<name>A0A0J8D869_CLOCY</name>
<dbReference type="Proteomes" id="UP000036756">
    <property type="component" value="Unassembled WGS sequence"/>
</dbReference>
<dbReference type="PROSITE" id="PS01195">
    <property type="entry name" value="PEPT_TRNA_HYDROL_1"/>
    <property type="match status" value="1"/>
</dbReference>
<dbReference type="EC" id="3.1.1.29" evidence="1 9"/>
<dbReference type="GO" id="GO:0005737">
    <property type="term" value="C:cytoplasm"/>
    <property type="evidence" value="ECO:0007669"/>
    <property type="project" value="UniProtKB-SubCell"/>
</dbReference>